<dbReference type="Gene3D" id="3.30.2410.10">
    <property type="entry name" value="Hect, E3 ligase catalytic domain"/>
    <property type="match status" value="1"/>
</dbReference>
<keyword evidence="3" id="KW-0808">Transferase</keyword>
<sequence>MYNTFEGNYKTRRAINLGGKRQQETKEELLRKNQDRRKARENERLKEKSAIKIQAFYRGRTVAGKLRDNERDSWDQQAKFMMNNAQSERDVAFNLINLARSFLFFYRPQYDSQRKLYLYQILWKQIHDSETMFVPFYYDDLRVMWTLQLKRTLVIFLKNIGTNIMKPDQYTHNINYLKTLLLPMDVSKYQRIQDINREEIYQGIIESLVENGLYTELRNCLINLQLEDKNNPVILLSTLSLRPFQILPSEHKAYKLSLYNFIAHIFTIPLLLNRMSDETLPKKFSSRLPLNDIILKLSEMVGDISDTEQKIILLGNLLAFAYKNFSVIDKLAYMEVLQNLALQIPTHFLVDKSDVSNNDDDEDDEGDEDIVMSNRPELATMPKIDPQILEGISVLFDKQHLASFFALMKAAKSLALLKISNFFVTLMIRWPTKKTELLNSIIYSASDNRSAITLLWNTFKATDLARLLLNSQSVPNGIMTDLTFSEHWGLFTLLCELYSRVLFTMGDDEFFDESKNPLKLTEIINMSICMKHVGYSLYWSNNTLLKMDSVIEGAYVVLLNNLRDIVTKLLRQIHARDSRRQFTPSDHWLMTSEIDMNVFVEAVVREEQELERDNDKINLNKRQLANISPRLGILDNIPFVIPFEVRIKIFREYVDNDKKRDRHYDVFPHPRTRVTIRRTSVFEDGFTHLNALGSGLKSPVAIQFIDEFGMPEAGIDGGGLFKEFLTSLTRIAFDTNYGLFLSTKEQLLYPNPHGYAKQETQLEYYEFIGRILGKALYEGILVDAAFAGFFLSKWLGRSSYLDDLPTLDPELYQGLIYLKNYKGNVESDLSLNFTVVDNEFGESRTIELIPGGSDIPVTNENRIRYIYMMAHYRLNRQIDRQCKAFFRGLSNLIDEKWLRMFNQEELQILVGGAYIPINIEDLRQNAVYSDYKEDDPVITNFWKVVSEFSEEQKQKLIKFVTSCSRPPLLGFKELNPKFSIRNAGPGTRLPSSSTCVNLLKLPAYSDEDTLREKLLYAINADVGFDLS</sequence>
<evidence type="ECO:0000256" key="1">
    <source>
        <dbReference type="ARBA" id="ARBA00000885"/>
    </source>
</evidence>
<dbReference type="PROSITE" id="PS50096">
    <property type="entry name" value="IQ"/>
    <property type="match status" value="1"/>
</dbReference>
<feature type="active site" description="Glycyl thioester intermediate" evidence="5">
    <location>
        <position position="995"/>
    </location>
</feature>
<dbReference type="Proteomes" id="UP000247702">
    <property type="component" value="Unassembled WGS sequence"/>
</dbReference>
<keyword evidence="10" id="KW-1185">Reference proteome</keyword>
<proteinExistence type="predicted"/>
<evidence type="ECO:0000256" key="6">
    <source>
        <dbReference type="SAM" id="Coils"/>
    </source>
</evidence>
<dbReference type="STRING" id="94130.A0A2Z6SML6"/>
<gene>
    <name evidence="9" type="ORF">RclHR1_08140006</name>
</gene>
<evidence type="ECO:0000256" key="7">
    <source>
        <dbReference type="SAM" id="MobiDB-lite"/>
    </source>
</evidence>
<dbReference type="InterPro" id="IPR044611">
    <property type="entry name" value="E3A/B/C-like"/>
</dbReference>
<evidence type="ECO:0000256" key="2">
    <source>
        <dbReference type="ARBA" id="ARBA00012485"/>
    </source>
</evidence>
<dbReference type="SUPFAM" id="SSF56204">
    <property type="entry name" value="Hect, E3 ligase catalytic domain"/>
    <property type="match status" value="1"/>
</dbReference>
<feature type="domain" description="HECT" evidence="8">
    <location>
        <begin position="696"/>
        <end position="1027"/>
    </location>
</feature>
<dbReference type="GO" id="GO:0000209">
    <property type="term" value="P:protein polyubiquitination"/>
    <property type="evidence" value="ECO:0007669"/>
    <property type="project" value="InterPro"/>
</dbReference>
<dbReference type="GO" id="GO:0006511">
    <property type="term" value="P:ubiquitin-dependent protein catabolic process"/>
    <property type="evidence" value="ECO:0007669"/>
    <property type="project" value="TreeGrafter"/>
</dbReference>
<dbReference type="Pfam" id="PF00632">
    <property type="entry name" value="HECT"/>
    <property type="match status" value="1"/>
</dbReference>
<dbReference type="EMBL" id="BEXD01004220">
    <property type="protein sequence ID" value="GBC08477.1"/>
    <property type="molecule type" value="Genomic_DNA"/>
</dbReference>
<dbReference type="PROSITE" id="PS50237">
    <property type="entry name" value="HECT"/>
    <property type="match status" value="1"/>
</dbReference>
<reference evidence="9 10" key="1">
    <citation type="submission" date="2017-11" db="EMBL/GenBank/DDBJ databases">
        <title>The genome of Rhizophagus clarus HR1 reveals common genetic basis of auxotrophy among arbuscular mycorrhizal fungi.</title>
        <authorList>
            <person name="Kobayashi Y."/>
        </authorList>
    </citation>
    <scope>NUCLEOTIDE SEQUENCE [LARGE SCALE GENOMIC DNA]</scope>
    <source>
        <strain evidence="9 10">HR1</strain>
    </source>
</reference>
<accession>A0A2Z6SML6</accession>
<dbReference type="FunFam" id="3.30.2410.10:FF:000011">
    <property type="entry name" value="Putative Ubiquitin-protein ligase E3C"/>
    <property type="match status" value="1"/>
</dbReference>
<evidence type="ECO:0000313" key="9">
    <source>
        <dbReference type="EMBL" id="GBC08477.1"/>
    </source>
</evidence>
<dbReference type="PANTHER" id="PTHR45700">
    <property type="entry name" value="UBIQUITIN-PROTEIN LIGASE E3C"/>
    <property type="match status" value="1"/>
</dbReference>
<dbReference type="PANTHER" id="PTHR45700:SF2">
    <property type="entry name" value="UBIQUITIN-PROTEIN LIGASE E3C"/>
    <property type="match status" value="1"/>
</dbReference>
<evidence type="ECO:0000256" key="4">
    <source>
        <dbReference type="ARBA" id="ARBA00022786"/>
    </source>
</evidence>
<dbReference type="FunFam" id="3.30.2160.10:FF:000002">
    <property type="entry name" value="Putative Ubiquitin-protein ligase E3C"/>
    <property type="match status" value="1"/>
</dbReference>
<evidence type="ECO:0000256" key="3">
    <source>
        <dbReference type="ARBA" id="ARBA00022679"/>
    </source>
</evidence>
<feature type="compositionally biased region" description="Basic and acidic residues" evidence="7">
    <location>
        <begin position="21"/>
        <end position="44"/>
    </location>
</feature>
<dbReference type="AlphaFoldDB" id="A0A2Z6SML6"/>
<keyword evidence="6" id="KW-0175">Coiled coil</keyword>
<dbReference type="Gene3D" id="3.30.2160.10">
    <property type="entry name" value="Hect, E3 ligase catalytic domain"/>
    <property type="match status" value="1"/>
</dbReference>
<evidence type="ECO:0000313" key="10">
    <source>
        <dbReference type="Proteomes" id="UP000247702"/>
    </source>
</evidence>
<dbReference type="CDD" id="cd00078">
    <property type="entry name" value="HECTc"/>
    <property type="match status" value="1"/>
</dbReference>
<evidence type="ECO:0000256" key="5">
    <source>
        <dbReference type="PROSITE-ProRule" id="PRU00104"/>
    </source>
</evidence>
<feature type="coiled-coil region" evidence="6">
    <location>
        <begin position="600"/>
        <end position="627"/>
    </location>
</feature>
<dbReference type="Gene3D" id="3.90.1750.10">
    <property type="entry name" value="Hect, E3 ligase catalytic domains"/>
    <property type="match status" value="1"/>
</dbReference>
<dbReference type="GO" id="GO:0061630">
    <property type="term" value="F:ubiquitin protein ligase activity"/>
    <property type="evidence" value="ECO:0007669"/>
    <property type="project" value="UniProtKB-EC"/>
</dbReference>
<protein>
    <recommendedName>
        <fullName evidence="2">HECT-type E3 ubiquitin transferase</fullName>
        <ecNumber evidence="2">2.3.2.26</ecNumber>
    </recommendedName>
</protein>
<feature type="region of interest" description="Disordered" evidence="7">
    <location>
        <begin position="16"/>
        <end position="44"/>
    </location>
</feature>
<organism evidence="9 10">
    <name type="scientific">Rhizophagus clarus</name>
    <dbReference type="NCBI Taxonomy" id="94130"/>
    <lineage>
        <taxon>Eukaryota</taxon>
        <taxon>Fungi</taxon>
        <taxon>Fungi incertae sedis</taxon>
        <taxon>Mucoromycota</taxon>
        <taxon>Glomeromycotina</taxon>
        <taxon>Glomeromycetes</taxon>
        <taxon>Glomerales</taxon>
        <taxon>Glomeraceae</taxon>
        <taxon>Rhizophagus</taxon>
    </lineage>
</organism>
<dbReference type="InterPro" id="IPR035983">
    <property type="entry name" value="Hect_E3_ubiquitin_ligase"/>
</dbReference>
<dbReference type="SMART" id="SM00119">
    <property type="entry name" value="HECTc"/>
    <property type="match status" value="1"/>
</dbReference>
<dbReference type="InterPro" id="IPR000569">
    <property type="entry name" value="HECT_dom"/>
</dbReference>
<evidence type="ECO:0000259" key="8">
    <source>
        <dbReference type="PROSITE" id="PS50237"/>
    </source>
</evidence>
<comment type="caution">
    <text evidence="9">The sequence shown here is derived from an EMBL/GenBank/DDBJ whole genome shotgun (WGS) entry which is preliminary data.</text>
</comment>
<comment type="catalytic activity">
    <reaction evidence="1">
        <text>S-ubiquitinyl-[E2 ubiquitin-conjugating enzyme]-L-cysteine + [acceptor protein]-L-lysine = [E2 ubiquitin-conjugating enzyme]-L-cysteine + N(6)-ubiquitinyl-[acceptor protein]-L-lysine.</text>
        <dbReference type="EC" id="2.3.2.26"/>
    </reaction>
</comment>
<keyword evidence="4 5" id="KW-0833">Ubl conjugation pathway</keyword>
<dbReference type="EC" id="2.3.2.26" evidence="2"/>
<name>A0A2Z6SML6_9GLOM</name>